<dbReference type="RefSeq" id="WP_165106776.1">
    <property type="nucleotide sequence ID" value="NZ_JAAKYA010000042.1"/>
</dbReference>
<keyword evidence="9" id="KW-1185">Reference proteome</keyword>
<dbReference type="GO" id="GO:0015293">
    <property type="term" value="F:symporter activity"/>
    <property type="evidence" value="ECO:0007669"/>
    <property type="project" value="UniProtKB-KW"/>
</dbReference>
<dbReference type="PANTHER" id="PTHR42865">
    <property type="entry name" value="PROTON/GLUTAMATE-ASPARTATE SYMPORTER"/>
    <property type="match status" value="1"/>
</dbReference>
<accession>A0A6M1RNJ2</accession>
<evidence type="ECO:0000256" key="2">
    <source>
        <dbReference type="ARBA" id="ARBA00022448"/>
    </source>
</evidence>
<dbReference type="InterPro" id="IPR036458">
    <property type="entry name" value="Na:dicarbo_symporter_sf"/>
</dbReference>
<sequence length="448" mass="47269">MNRSATAGEQRGAPRDGDRARQILLGLVAGVLLGLAARALGRWEPGWWPVCEAVSRHVLEPLGQVFLRLLLLVVVPLVGVSVVSGALELGRGQRWGRLTTSTFGLFVMNMAVAVGLGLLVMNLWAPGRGLPGEAVRQLYEGGTIQSDRSWEARRPELTPGMLLEMLLPRNWLGAVVDFQILPLITFALLFGFAARSLPGETAERVRTMTNDLGRVLFRMVEVTMRLAPVAVAALISAAVLRVGPDLLAMLAGFVAAVMIAMLLHLGVLALWVRLLGGRSLTGFYRAVRLALITAFSTSSSAATLPTSLAVARDRLGVHPGTAGFVLPLGATLNMSGTALYEGCVVLLVAQVHGVTLSWMDQVTLLVLAVLGAVAVASVPGASLPVIMGLLAQFRLPPEGVMLVLGVDRILDMARTTLNVAADLVTVCIADRVVGPGRVAGETQTAGEG</sequence>
<keyword evidence="5 7" id="KW-1133">Transmembrane helix</keyword>
<comment type="subcellular location">
    <subcellularLocation>
        <location evidence="1">Cell membrane</location>
        <topology evidence="1">Multi-pass membrane protein</topology>
    </subcellularLocation>
</comment>
<gene>
    <name evidence="8" type="ORF">G4L39_06300</name>
</gene>
<evidence type="ECO:0000256" key="4">
    <source>
        <dbReference type="ARBA" id="ARBA00022692"/>
    </source>
</evidence>
<feature type="transmembrane region" description="Helical" evidence="7">
    <location>
        <begin position="20"/>
        <end position="40"/>
    </location>
</feature>
<dbReference type="GO" id="GO:0005886">
    <property type="term" value="C:plasma membrane"/>
    <property type="evidence" value="ECO:0007669"/>
    <property type="project" value="UniProtKB-SubCell"/>
</dbReference>
<dbReference type="PRINTS" id="PR00173">
    <property type="entry name" value="EDTRNSPORT"/>
</dbReference>
<proteinExistence type="predicted"/>
<evidence type="ECO:0000256" key="3">
    <source>
        <dbReference type="ARBA" id="ARBA00022475"/>
    </source>
</evidence>
<keyword evidence="2" id="KW-0813">Transport</keyword>
<evidence type="ECO:0000313" key="8">
    <source>
        <dbReference type="EMBL" id="NGO39007.1"/>
    </source>
</evidence>
<dbReference type="SUPFAM" id="SSF118215">
    <property type="entry name" value="Proton glutamate symport protein"/>
    <property type="match status" value="1"/>
</dbReference>
<evidence type="ECO:0000256" key="1">
    <source>
        <dbReference type="ARBA" id="ARBA00004651"/>
    </source>
</evidence>
<protein>
    <submittedName>
        <fullName evidence="8">Dicarboxylate/amino acid:cation symporter</fullName>
    </submittedName>
</protein>
<feature type="transmembrane region" description="Helical" evidence="7">
    <location>
        <begin position="215"/>
        <end position="240"/>
    </location>
</feature>
<name>A0A6M1RNJ2_9BACT</name>
<feature type="transmembrane region" description="Helical" evidence="7">
    <location>
        <begin position="171"/>
        <end position="194"/>
    </location>
</feature>
<evidence type="ECO:0000256" key="5">
    <source>
        <dbReference type="ARBA" id="ARBA00022989"/>
    </source>
</evidence>
<feature type="transmembrane region" description="Helical" evidence="7">
    <location>
        <begin position="102"/>
        <end position="125"/>
    </location>
</feature>
<dbReference type="EMBL" id="JAAKYA010000042">
    <property type="protein sequence ID" value="NGO39007.1"/>
    <property type="molecule type" value="Genomic_DNA"/>
</dbReference>
<dbReference type="Proteomes" id="UP000477311">
    <property type="component" value="Unassembled WGS sequence"/>
</dbReference>
<dbReference type="Gene3D" id="1.10.3860.10">
    <property type="entry name" value="Sodium:dicarboxylate symporter"/>
    <property type="match status" value="1"/>
</dbReference>
<dbReference type="AlphaFoldDB" id="A0A6M1RNJ2"/>
<keyword evidence="6 7" id="KW-0472">Membrane</keyword>
<dbReference type="GO" id="GO:0006835">
    <property type="term" value="P:dicarboxylic acid transport"/>
    <property type="evidence" value="ECO:0007669"/>
    <property type="project" value="TreeGrafter"/>
</dbReference>
<keyword evidence="4 7" id="KW-0812">Transmembrane</keyword>
<evidence type="ECO:0000256" key="6">
    <source>
        <dbReference type="ARBA" id="ARBA00023136"/>
    </source>
</evidence>
<dbReference type="Pfam" id="PF00375">
    <property type="entry name" value="SDF"/>
    <property type="match status" value="1"/>
</dbReference>
<evidence type="ECO:0000313" key="9">
    <source>
        <dbReference type="Proteomes" id="UP000477311"/>
    </source>
</evidence>
<evidence type="ECO:0000256" key="7">
    <source>
        <dbReference type="SAM" id="Phobius"/>
    </source>
</evidence>
<feature type="transmembrane region" description="Helical" evidence="7">
    <location>
        <begin position="65"/>
        <end position="90"/>
    </location>
</feature>
<feature type="transmembrane region" description="Helical" evidence="7">
    <location>
        <begin position="365"/>
        <end position="391"/>
    </location>
</feature>
<feature type="transmembrane region" description="Helical" evidence="7">
    <location>
        <begin position="246"/>
        <end position="272"/>
    </location>
</feature>
<comment type="caution">
    <text evidence="8">The sequence shown here is derived from an EMBL/GenBank/DDBJ whole genome shotgun (WGS) entry which is preliminary data.</text>
</comment>
<keyword evidence="3" id="KW-1003">Cell membrane</keyword>
<dbReference type="PANTHER" id="PTHR42865:SF7">
    <property type="entry name" value="PROTON_GLUTAMATE-ASPARTATE SYMPORTER"/>
    <property type="match status" value="1"/>
</dbReference>
<organism evidence="8 9">
    <name type="scientific">Limisphaera ngatamarikiensis</name>
    <dbReference type="NCBI Taxonomy" id="1324935"/>
    <lineage>
        <taxon>Bacteria</taxon>
        <taxon>Pseudomonadati</taxon>
        <taxon>Verrucomicrobiota</taxon>
        <taxon>Verrucomicrobiia</taxon>
        <taxon>Limisphaerales</taxon>
        <taxon>Limisphaeraceae</taxon>
        <taxon>Limisphaera</taxon>
    </lineage>
</organism>
<reference evidence="8 9" key="1">
    <citation type="submission" date="2020-02" db="EMBL/GenBank/DDBJ databases">
        <title>Draft genome sequence of Limisphaera ngatamarikiensis NGM72.4T, a thermophilic Verrucomicrobia grouped in subdivision 3.</title>
        <authorList>
            <person name="Carere C.R."/>
            <person name="Steen J."/>
            <person name="Hugenholtz P."/>
            <person name="Stott M.B."/>
        </authorList>
    </citation>
    <scope>NUCLEOTIDE SEQUENCE [LARGE SCALE GENOMIC DNA]</scope>
    <source>
        <strain evidence="8 9">NGM72.4</strain>
    </source>
</reference>
<dbReference type="InterPro" id="IPR001991">
    <property type="entry name" value="Na-dicarboxylate_symporter"/>
</dbReference>